<sequence>MMLFYIVPAAIIGGFVGAKVSQSVPSKRVSQIFEAVILLVLVINLYNGFRLFL</sequence>
<feature type="transmembrane region" description="Helical" evidence="1">
    <location>
        <begin position="28"/>
        <end position="49"/>
    </location>
</feature>
<evidence type="ECO:0000256" key="1">
    <source>
        <dbReference type="SAM" id="Phobius"/>
    </source>
</evidence>
<accession>A0A091CBZ6</accession>
<keyword evidence="1" id="KW-1133">Transmembrane helix</keyword>
<evidence type="ECO:0000313" key="2">
    <source>
        <dbReference type="EMBL" id="KFN89448.1"/>
    </source>
</evidence>
<keyword evidence="1" id="KW-0812">Transmembrane</keyword>
<keyword evidence="1" id="KW-0472">Membrane</keyword>
<protein>
    <submittedName>
        <fullName evidence="2">Uncharacterized DUF81 family protein</fullName>
    </submittedName>
</protein>
<evidence type="ECO:0000313" key="3">
    <source>
        <dbReference type="Proteomes" id="UP000029380"/>
    </source>
</evidence>
<name>A0A091CBZ6_9ENTE</name>
<organism evidence="2 3">
    <name type="scientific">Tetragenococcus muriaticus PMC-11-5</name>
    <dbReference type="NCBI Taxonomy" id="1302649"/>
    <lineage>
        <taxon>Bacteria</taxon>
        <taxon>Bacillati</taxon>
        <taxon>Bacillota</taxon>
        <taxon>Bacilli</taxon>
        <taxon>Lactobacillales</taxon>
        <taxon>Enterococcaceae</taxon>
        <taxon>Tetragenococcus</taxon>
    </lineage>
</organism>
<gene>
    <name evidence="2" type="ORF">TMUPMC115_2430</name>
</gene>
<dbReference type="AlphaFoldDB" id="A0A091CBZ6"/>
<dbReference type="EMBL" id="JPVU01000271">
    <property type="protein sequence ID" value="KFN89448.1"/>
    <property type="molecule type" value="Genomic_DNA"/>
</dbReference>
<dbReference type="PATRIC" id="fig|1302649.3.peg.2414"/>
<proteinExistence type="predicted"/>
<dbReference type="Proteomes" id="UP000029380">
    <property type="component" value="Unassembled WGS sequence"/>
</dbReference>
<reference evidence="2 3" key="1">
    <citation type="submission" date="2014-08" db="EMBL/GenBank/DDBJ databases">
        <title>Genome sequence of Tetragenococcus muriaticus.</title>
        <authorList>
            <person name="Chuea-nongthon C."/>
            <person name="Rodtong S."/>
            <person name="Yongsawatdigul J."/>
            <person name="Steele J.L."/>
            <person name="Liu X.-y."/>
            <person name="Speers J."/>
            <person name="Glasner J.D."/>
            <person name="Neeno-Eckwall E.C."/>
        </authorList>
    </citation>
    <scope>NUCLEOTIDE SEQUENCE [LARGE SCALE GENOMIC DNA]</scope>
    <source>
        <strain evidence="2 3">PMC-11-5</strain>
    </source>
</reference>
<comment type="caution">
    <text evidence="2">The sequence shown here is derived from an EMBL/GenBank/DDBJ whole genome shotgun (WGS) entry which is preliminary data.</text>
</comment>